<keyword evidence="7" id="KW-0732">Signal</keyword>
<name>A0A1H4MPX3_9MICC</name>
<proteinExistence type="inferred from homology"/>
<evidence type="ECO:0000313" key="10">
    <source>
        <dbReference type="Proteomes" id="UP000182652"/>
    </source>
</evidence>
<evidence type="ECO:0000313" key="9">
    <source>
        <dbReference type="EMBL" id="SEB85210.1"/>
    </source>
</evidence>
<dbReference type="EMBL" id="FNSN01000003">
    <property type="protein sequence ID" value="SEB85210.1"/>
    <property type="molecule type" value="Genomic_DNA"/>
</dbReference>
<organism evidence="9 10">
    <name type="scientific">Arthrobacter woluwensis</name>
    <dbReference type="NCBI Taxonomy" id="156980"/>
    <lineage>
        <taxon>Bacteria</taxon>
        <taxon>Bacillati</taxon>
        <taxon>Actinomycetota</taxon>
        <taxon>Actinomycetes</taxon>
        <taxon>Micrococcales</taxon>
        <taxon>Micrococcaceae</taxon>
        <taxon>Arthrobacter</taxon>
    </lineage>
</organism>
<dbReference type="RefSeq" id="WP_254780500.1">
    <property type="nucleotide sequence ID" value="NZ_FNSN01000003.1"/>
</dbReference>
<feature type="compositionally biased region" description="Low complexity" evidence="6">
    <location>
        <begin position="39"/>
        <end position="62"/>
    </location>
</feature>
<keyword evidence="5" id="KW-0326">Glycosidase</keyword>
<protein>
    <recommendedName>
        <fullName evidence="3">beta-N-acetylhexosaminidase</fullName>
        <ecNumber evidence="3">3.2.1.52</ecNumber>
    </recommendedName>
</protein>
<feature type="compositionally biased region" description="Low complexity" evidence="6">
    <location>
        <begin position="70"/>
        <end position="88"/>
    </location>
</feature>
<gene>
    <name evidence="9" type="ORF">SAMN04489745_1420</name>
</gene>
<keyword evidence="4" id="KW-0378">Hydrolase</keyword>
<feature type="region of interest" description="Disordered" evidence="6">
    <location>
        <begin position="35"/>
        <end position="95"/>
    </location>
</feature>
<keyword evidence="10" id="KW-1185">Reference proteome</keyword>
<accession>A0A1H4MPX3</accession>
<comment type="similarity">
    <text evidence="2">Belongs to the glycosyl hydrolase 3 family.</text>
</comment>
<dbReference type="InterPro" id="IPR036962">
    <property type="entry name" value="Glyco_hydro_3_N_sf"/>
</dbReference>
<dbReference type="InterPro" id="IPR050226">
    <property type="entry name" value="NagZ_Beta-hexosaminidase"/>
</dbReference>
<dbReference type="PROSITE" id="PS51257">
    <property type="entry name" value="PROKAR_LIPOPROTEIN"/>
    <property type="match status" value="1"/>
</dbReference>
<feature type="signal peptide" evidence="7">
    <location>
        <begin position="1"/>
        <end position="33"/>
    </location>
</feature>
<dbReference type="PANTHER" id="PTHR30480:SF13">
    <property type="entry name" value="BETA-HEXOSAMINIDASE"/>
    <property type="match status" value="1"/>
</dbReference>
<dbReference type="InterPro" id="IPR001764">
    <property type="entry name" value="Glyco_hydro_3_N"/>
</dbReference>
<sequence>MGARSLRKARGAGITALFLVLSGCVLTGCACQAQPVTPPGSSTASGSAGATTGPSPTRSAAPTPTPTPTPTRSTPSPAPSSATPRTSPAKPPTGLASLSLRQRMGQLFLVSAKADGSNLGATAASLQGGVGNFYLNGRTSGGVDATASVVAQLRAAVQSSQAVIPPAVATDQEGGQVQVLRGPGFSAIPSALQQGQWAPADLRSAARQWGSELRSAGMTMDLAPVLDVVPSADFAPQNIPIGHYQRNFGLDPATVAASGNAFAQGMSSAGVDPVVKHFPGLGRVTANTDVAADVHDTVTTRNDPSLQPFRQAVQSGVQWVMLSNAYYDRIDPARMAPMSPVIIQGMLRQDLGFQGAVVSDDLCEAKQLSSLSVEDRAIGFFNAGGSLLVCANSWTASRMLDAVVARAEADPAFRSKAEAAAQLVVRTKSAS</sequence>
<feature type="domain" description="Glycoside hydrolase family 3 N-terminal" evidence="8">
    <location>
        <begin position="100"/>
        <end position="408"/>
    </location>
</feature>
<evidence type="ECO:0000259" key="8">
    <source>
        <dbReference type="Pfam" id="PF00933"/>
    </source>
</evidence>
<evidence type="ECO:0000256" key="4">
    <source>
        <dbReference type="ARBA" id="ARBA00022801"/>
    </source>
</evidence>
<comment type="catalytic activity">
    <reaction evidence="1">
        <text>Hydrolysis of terminal non-reducing N-acetyl-D-hexosamine residues in N-acetyl-beta-D-hexosaminides.</text>
        <dbReference type="EC" id="3.2.1.52"/>
    </reaction>
</comment>
<dbReference type="AlphaFoldDB" id="A0A1H4MPX3"/>
<evidence type="ECO:0000256" key="2">
    <source>
        <dbReference type="ARBA" id="ARBA00005336"/>
    </source>
</evidence>
<dbReference type="PANTHER" id="PTHR30480">
    <property type="entry name" value="BETA-HEXOSAMINIDASE-RELATED"/>
    <property type="match status" value="1"/>
</dbReference>
<evidence type="ECO:0000256" key="7">
    <source>
        <dbReference type="SAM" id="SignalP"/>
    </source>
</evidence>
<reference evidence="9 10" key="1">
    <citation type="submission" date="2016-10" db="EMBL/GenBank/DDBJ databases">
        <authorList>
            <person name="de Groot N.N."/>
        </authorList>
    </citation>
    <scope>NUCLEOTIDE SEQUENCE [LARGE SCALE GENOMIC DNA]</scope>
    <source>
        <strain evidence="9 10">DSM 10495</strain>
    </source>
</reference>
<dbReference type="Gene3D" id="3.20.20.300">
    <property type="entry name" value="Glycoside hydrolase, family 3, N-terminal domain"/>
    <property type="match status" value="1"/>
</dbReference>
<dbReference type="SUPFAM" id="SSF51445">
    <property type="entry name" value="(Trans)glycosidases"/>
    <property type="match status" value="1"/>
</dbReference>
<dbReference type="GO" id="GO:0005975">
    <property type="term" value="P:carbohydrate metabolic process"/>
    <property type="evidence" value="ECO:0007669"/>
    <property type="project" value="InterPro"/>
</dbReference>
<dbReference type="EC" id="3.2.1.52" evidence="3"/>
<evidence type="ECO:0000256" key="3">
    <source>
        <dbReference type="ARBA" id="ARBA00012663"/>
    </source>
</evidence>
<dbReference type="Pfam" id="PF00933">
    <property type="entry name" value="Glyco_hydro_3"/>
    <property type="match status" value="1"/>
</dbReference>
<dbReference type="Proteomes" id="UP000182652">
    <property type="component" value="Unassembled WGS sequence"/>
</dbReference>
<evidence type="ECO:0000256" key="5">
    <source>
        <dbReference type="ARBA" id="ARBA00023295"/>
    </source>
</evidence>
<dbReference type="GO" id="GO:0009254">
    <property type="term" value="P:peptidoglycan turnover"/>
    <property type="evidence" value="ECO:0007669"/>
    <property type="project" value="TreeGrafter"/>
</dbReference>
<feature type="chain" id="PRO_5010318232" description="beta-N-acetylhexosaminidase" evidence="7">
    <location>
        <begin position="34"/>
        <end position="431"/>
    </location>
</feature>
<dbReference type="GO" id="GO:0004563">
    <property type="term" value="F:beta-N-acetylhexosaminidase activity"/>
    <property type="evidence" value="ECO:0007669"/>
    <property type="project" value="UniProtKB-EC"/>
</dbReference>
<evidence type="ECO:0000256" key="6">
    <source>
        <dbReference type="SAM" id="MobiDB-lite"/>
    </source>
</evidence>
<evidence type="ECO:0000256" key="1">
    <source>
        <dbReference type="ARBA" id="ARBA00001231"/>
    </source>
</evidence>
<dbReference type="InterPro" id="IPR017853">
    <property type="entry name" value="GH"/>
</dbReference>
<dbReference type="STRING" id="156980.SAMN04489745_1420"/>